<evidence type="ECO:0000313" key="3">
    <source>
        <dbReference type="Proteomes" id="UP000277437"/>
    </source>
</evidence>
<dbReference type="EMBL" id="LR134334">
    <property type="protein sequence ID" value="VEF76850.1"/>
    <property type="molecule type" value="Genomic_DNA"/>
</dbReference>
<sequence length="45" mass="4933">MKLTLRVEQRGSPGGRMRARGELDTLGESAGHIKQGLVKLKTKDL</sequence>
<dbReference type="Proteomes" id="UP000277437">
    <property type="component" value="Chromosome"/>
</dbReference>
<gene>
    <name evidence="2" type="ORF">NCTC7357_05229</name>
</gene>
<organism evidence="2 3">
    <name type="scientific">Pseudomonas chlororaphis</name>
    <dbReference type="NCBI Taxonomy" id="587753"/>
    <lineage>
        <taxon>Bacteria</taxon>
        <taxon>Pseudomonadati</taxon>
        <taxon>Pseudomonadota</taxon>
        <taxon>Gammaproteobacteria</taxon>
        <taxon>Pseudomonadales</taxon>
        <taxon>Pseudomonadaceae</taxon>
        <taxon>Pseudomonas</taxon>
    </lineage>
</organism>
<evidence type="ECO:0000313" key="2">
    <source>
        <dbReference type="EMBL" id="VEF76850.1"/>
    </source>
</evidence>
<dbReference type="AlphaFoldDB" id="A0AAX3G570"/>
<proteinExistence type="predicted"/>
<feature type="region of interest" description="Disordered" evidence="1">
    <location>
        <begin position="1"/>
        <end position="27"/>
    </location>
</feature>
<protein>
    <submittedName>
        <fullName evidence="2">Uncharacterized protein</fullName>
    </submittedName>
</protein>
<evidence type="ECO:0000256" key="1">
    <source>
        <dbReference type="SAM" id="MobiDB-lite"/>
    </source>
</evidence>
<accession>A0AAX3G570</accession>
<name>A0AAX3G570_9PSED</name>
<reference evidence="2 3" key="1">
    <citation type="submission" date="2018-12" db="EMBL/GenBank/DDBJ databases">
        <authorList>
            <consortium name="Pathogen Informatics"/>
        </authorList>
    </citation>
    <scope>NUCLEOTIDE SEQUENCE [LARGE SCALE GENOMIC DNA]</scope>
    <source>
        <strain evidence="2 3">NCTC7357</strain>
    </source>
</reference>